<comment type="caution">
    <text evidence="2">The sequence shown here is derived from an EMBL/GenBank/DDBJ whole genome shotgun (WGS) entry which is preliminary data.</text>
</comment>
<feature type="coiled-coil region" evidence="1">
    <location>
        <begin position="469"/>
        <end position="496"/>
    </location>
</feature>
<name>A0AA86UIH5_9EUKA</name>
<evidence type="ECO:0000256" key="1">
    <source>
        <dbReference type="SAM" id="Coils"/>
    </source>
</evidence>
<evidence type="ECO:0000313" key="2">
    <source>
        <dbReference type="EMBL" id="CAI9959605.1"/>
    </source>
</evidence>
<evidence type="ECO:0000313" key="3">
    <source>
        <dbReference type="EMBL" id="CAL6084619.1"/>
    </source>
</evidence>
<gene>
    <name evidence="2" type="ORF">HINF_LOCUS47250</name>
    <name evidence="3" type="ORF">HINF_LOCUS62292</name>
</gene>
<evidence type="ECO:0000313" key="4">
    <source>
        <dbReference type="Proteomes" id="UP001642409"/>
    </source>
</evidence>
<protein>
    <submittedName>
        <fullName evidence="3">Hypothetical_protein</fullName>
    </submittedName>
</protein>
<keyword evidence="4" id="KW-1185">Reference proteome</keyword>
<proteinExistence type="predicted"/>
<accession>A0AA86UIH5</accession>
<dbReference type="EMBL" id="CATOUU010000919">
    <property type="protein sequence ID" value="CAI9959605.1"/>
    <property type="molecule type" value="Genomic_DNA"/>
</dbReference>
<dbReference type="Proteomes" id="UP001642409">
    <property type="component" value="Unassembled WGS sequence"/>
</dbReference>
<reference evidence="2" key="1">
    <citation type="submission" date="2023-06" db="EMBL/GenBank/DDBJ databases">
        <authorList>
            <person name="Kurt Z."/>
        </authorList>
    </citation>
    <scope>NUCLEOTIDE SEQUENCE</scope>
</reference>
<dbReference type="AlphaFoldDB" id="A0AA86UIH5"/>
<keyword evidence="1" id="KW-0175">Coiled coil</keyword>
<organism evidence="2">
    <name type="scientific">Hexamita inflata</name>
    <dbReference type="NCBI Taxonomy" id="28002"/>
    <lineage>
        <taxon>Eukaryota</taxon>
        <taxon>Metamonada</taxon>
        <taxon>Diplomonadida</taxon>
        <taxon>Hexamitidae</taxon>
        <taxon>Hexamitinae</taxon>
        <taxon>Hexamita</taxon>
    </lineage>
</organism>
<dbReference type="EMBL" id="CAXDID020000380">
    <property type="protein sequence ID" value="CAL6084619.1"/>
    <property type="molecule type" value="Genomic_DNA"/>
</dbReference>
<sequence length="519" mass="60031">MPFIINNNTVSDLDIVWADTNDTEQLNIKQLEEQYEIITICGVNNNEFIDYQILNRTQCLEICQCTLDLSQIKGHINYIGLKNCTGINSFSECCINTVYFQDVNLQVSQLKQLKLNQLSIKLTGEQPLDFYNCYQLNCSLSHLILTKVKSIDLRIMKGNWNTVVFDDCTFCGIVENSQFQVNSVELSITEKDCKNNLISLQNLKCEYFSLQQIEQDTPQDFDFLYMLNENNQKTDITANFQNSTIHLSKMASNWHNISLRNCKLLGDPNTYLNTFAGTSFYLLFDELCSDIDLNPFVGIYTKLIFEFRSIQVDYQMVQKCKPEFLTILNTKLDLDKLCGTWDTIILENCVLNKVEYDSSRKIIANDIKLIDIPDLDNDLLRYFVPQRLKINGTKQILQFPDAKELTILRSSLCVTEPNYTVENLTLSSVVFVKFSVLQLRALESLSINLSSAEPQFQTKEKQIKFLKCKQNFKSLAMQLQQQIETEQNRIQLKSDRINSLNSLFDQIQTRLASFRPNQE</sequence>
<reference evidence="3 4" key="2">
    <citation type="submission" date="2024-07" db="EMBL/GenBank/DDBJ databases">
        <authorList>
            <person name="Akdeniz Z."/>
        </authorList>
    </citation>
    <scope>NUCLEOTIDE SEQUENCE [LARGE SCALE GENOMIC DNA]</scope>
</reference>